<dbReference type="PIRSF" id="PIRSF003097">
    <property type="entry name" value="FtsX"/>
    <property type="match status" value="1"/>
</dbReference>
<evidence type="ECO:0000256" key="3">
    <source>
        <dbReference type="ARBA" id="ARBA00021907"/>
    </source>
</evidence>
<feature type="transmembrane region" description="Helical" evidence="11">
    <location>
        <begin position="264"/>
        <end position="286"/>
    </location>
</feature>
<evidence type="ECO:0000259" key="12">
    <source>
        <dbReference type="Pfam" id="PF02687"/>
    </source>
</evidence>
<dbReference type="OrthoDB" id="9813411at2"/>
<dbReference type="Gene3D" id="3.30.70.3040">
    <property type="match status" value="1"/>
</dbReference>
<evidence type="ECO:0000256" key="8">
    <source>
        <dbReference type="ARBA" id="ARBA00023136"/>
    </source>
</evidence>
<evidence type="ECO:0000313" key="14">
    <source>
        <dbReference type="EMBL" id="OZC01620.1"/>
    </source>
</evidence>
<dbReference type="GO" id="GO:0005886">
    <property type="term" value="C:plasma membrane"/>
    <property type="evidence" value="ECO:0007669"/>
    <property type="project" value="UniProtKB-SubCell"/>
</dbReference>
<dbReference type="InterPro" id="IPR004513">
    <property type="entry name" value="FtsX"/>
</dbReference>
<dbReference type="Pfam" id="PF18075">
    <property type="entry name" value="FtsX_ECD"/>
    <property type="match status" value="1"/>
</dbReference>
<name>A0A259TV93_9BACT</name>
<dbReference type="Pfam" id="PF02687">
    <property type="entry name" value="FtsX"/>
    <property type="match status" value="1"/>
</dbReference>
<keyword evidence="8 10" id="KW-0472">Membrane</keyword>
<feature type="transmembrane region" description="Helical" evidence="11">
    <location>
        <begin position="224"/>
        <end position="244"/>
    </location>
</feature>
<proteinExistence type="inferred from homology"/>
<evidence type="ECO:0000313" key="15">
    <source>
        <dbReference type="Proteomes" id="UP000216446"/>
    </source>
</evidence>
<comment type="caution">
    <text evidence="14">The sequence shown here is derived from an EMBL/GenBank/DDBJ whole genome shotgun (WGS) entry which is preliminary data.</text>
</comment>
<evidence type="ECO:0000256" key="5">
    <source>
        <dbReference type="ARBA" id="ARBA00022618"/>
    </source>
</evidence>
<feature type="transmembrane region" description="Helical" evidence="11">
    <location>
        <begin position="21"/>
        <end position="45"/>
    </location>
</feature>
<sequence length="297" mass="31854">MALPYALREGLAGFSRAKFAAFASIAALAVALVLIGMTALVGWLVQSAAEELRESAGEIEVYLDPLDGDGTTRMQERLAGLPGADSLRYVSTAEASRIFREEFGEGATLFDDDANLPASFRVRFQGDYASPDSLERTAARVKSWNRVADVNYELDLLQTLESRLSAIRSIGLGIGFLVVLAALLLVGNTIRLSIYARRMLIRTMKLVGATSGFIRRPFLVEGGIQGLAAGALAGGTLWGLYAILLAYLRQTGVADVGWPGGHPLATFGVCVVLGLVLGLFASWVAVRRFIREVRLSA</sequence>
<dbReference type="RefSeq" id="WP_094545240.1">
    <property type="nucleotide sequence ID" value="NZ_MQWB01000001.1"/>
</dbReference>
<accession>A0A259TV93</accession>
<dbReference type="InterPro" id="IPR040690">
    <property type="entry name" value="FtsX_ECD"/>
</dbReference>
<comment type="similarity">
    <text evidence="2 10">Belongs to the ABC-4 integral membrane protein family. FtsX subfamily.</text>
</comment>
<dbReference type="PANTHER" id="PTHR47755">
    <property type="entry name" value="CELL DIVISION PROTEIN FTSX"/>
    <property type="match status" value="1"/>
</dbReference>
<reference evidence="14 15" key="1">
    <citation type="submission" date="2016-11" db="EMBL/GenBank/DDBJ databases">
        <title>Study of marine rhodopsin-containing bacteria.</title>
        <authorList>
            <person name="Yoshizawa S."/>
            <person name="Kumagai Y."/>
            <person name="Kogure K."/>
        </authorList>
    </citation>
    <scope>NUCLEOTIDE SEQUENCE [LARGE SCALE GENOMIC DNA]</scope>
    <source>
        <strain evidence="14 15">SG-29</strain>
    </source>
</reference>
<keyword evidence="6 11" id="KW-0812">Transmembrane</keyword>
<evidence type="ECO:0000256" key="11">
    <source>
        <dbReference type="SAM" id="Phobius"/>
    </source>
</evidence>
<evidence type="ECO:0000256" key="10">
    <source>
        <dbReference type="PIRNR" id="PIRNR003097"/>
    </source>
</evidence>
<evidence type="ECO:0000256" key="6">
    <source>
        <dbReference type="ARBA" id="ARBA00022692"/>
    </source>
</evidence>
<dbReference type="InParanoid" id="A0A259TV93"/>
<dbReference type="EMBL" id="MQWB01000001">
    <property type="protein sequence ID" value="OZC01620.1"/>
    <property type="molecule type" value="Genomic_DNA"/>
</dbReference>
<keyword evidence="9 10" id="KW-0131">Cell cycle</keyword>
<dbReference type="Proteomes" id="UP000216446">
    <property type="component" value="Unassembled WGS sequence"/>
</dbReference>
<comment type="subcellular location">
    <subcellularLocation>
        <location evidence="1">Cell membrane</location>
        <topology evidence="1">Multi-pass membrane protein</topology>
    </subcellularLocation>
</comment>
<protein>
    <recommendedName>
        <fullName evidence="3 10">Cell division protein FtsX</fullName>
    </recommendedName>
</protein>
<feature type="domain" description="FtsX extracellular" evidence="13">
    <location>
        <begin position="58"/>
        <end position="150"/>
    </location>
</feature>
<evidence type="ECO:0000256" key="9">
    <source>
        <dbReference type="ARBA" id="ARBA00023306"/>
    </source>
</evidence>
<organism evidence="14 15">
    <name type="scientific">Rubricoccus marinus</name>
    <dbReference type="NCBI Taxonomy" id="716817"/>
    <lineage>
        <taxon>Bacteria</taxon>
        <taxon>Pseudomonadati</taxon>
        <taxon>Rhodothermota</taxon>
        <taxon>Rhodothermia</taxon>
        <taxon>Rhodothermales</taxon>
        <taxon>Rubricoccaceae</taxon>
        <taxon>Rubricoccus</taxon>
    </lineage>
</organism>
<gene>
    <name evidence="14" type="ORF">BSZ36_00660</name>
</gene>
<keyword evidence="7 11" id="KW-1133">Transmembrane helix</keyword>
<feature type="transmembrane region" description="Helical" evidence="11">
    <location>
        <begin position="170"/>
        <end position="194"/>
    </location>
</feature>
<evidence type="ECO:0000259" key="13">
    <source>
        <dbReference type="Pfam" id="PF18075"/>
    </source>
</evidence>
<keyword evidence="4 10" id="KW-1003">Cell membrane</keyword>
<evidence type="ECO:0000256" key="4">
    <source>
        <dbReference type="ARBA" id="ARBA00022475"/>
    </source>
</evidence>
<evidence type="ECO:0000256" key="7">
    <source>
        <dbReference type="ARBA" id="ARBA00022989"/>
    </source>
</evidence>
<dbReference type="AlphaFoldDB" id="A0A259TV93"/>
<dbReference type="PANTHER" id="PTHR47755:SF1">
    <property type="entry name" value="CELL DIVISION PROTEIN FTSX"/>
    <property type="match status" value="1"/>
</dbReference>
<dbReference type="GO" id="GO:0032153">
    <property type="term" value="C:cell division site"/>
    <property type="evidence" value="ECO:0007669"/>
    <property type="project" value="TreeGrafter"/>
</dbReference>
<dbReference type="InterPro" id="IPR003838">
    <property type="entry name" value="ABC3_permease_C"/>
</dbReference>
<keyword evidence="15" id="KW-1185">Reference proteome</keyword>
<evidence type="ECO:0000256" key="2">
    <source>
        <dbReference type="ARBA" id="ARBA00007379"/>
    </source>
</evidence>
<keyword evidence="5 10" id="KW-0132">Cell division</keyword>
<evidence type="ECO:0000256" key="1">
    <source>
        <dbReference type="ARBA" id="ARBA00004651"/>
    </source>
</evidence>
<dbReference type="GO" id="GO:0051301">
    <property type="term" value="P:cell division"/>
    <property type="evidence" value="ECO:0007669"/>
    <property type="project" value="UniProtKB-KW"/>
</dbReference>
<dbReference type="FunCoup" id="A0A259TV93">
    <property type="interactions" value="131"/>
</dbReference>
<feature type="domain" description="ABC3 transporter permease C-terminal" evidence="12">
    <location>
        <begin position="174"/>
        <end position="291"/>
    </location>
</feature>